<accession>A0AAV6W0J6</accession>
<dbReference type="PANTHER" id="PTHR15140:SF33">
    <property type="entry name" value="LATE BLIGHT RESISTANCE PROTEIN HOMOLOG R1A-3 ISOFORM X1"/>
    <property type="match status" value="1"/>
</dbReference>
<reference evidence="1" key="1">
    <citation type="submission" date="2019-10" db="EMBL/GenBank/DDBJ databases">
        <authorList>
            <person name="Zhang R."/>
            <person name="Pan Y."/>
            <person name="Wang J."/>
            <person name="Ma R."/>
            <person name="Yu S."/>
        </authorList>
    </citation>
    <scope>NUCLEOTIDE SEQUENCE</scope>
    <source>
        <strain evidence="1">LA-IB0</strain>
        <tissue evidence="1">Leaf</tissue>
    </source>
</reference>
<protein>
    <submittedName>
        <fullName evidence="1">Uncharacterized protein</fullName>
    </submittedName>
</protein>
<proteinExistence type="predicted"/>
<dbReference type="AlphaFoldDB" id="A0AAV6W0J6"/>
<keyword evidence="2" id="KW-1185">Reference proteome</keyword>
<name>A0AAV6W0J6_9LAMI</name>
<gene>
    <name evidence="1" type="ORF">BUALT_BualtUnG0018900</name>
</gene>
<sequence length="214" mass="23663">MADDTNFPRLEYLVLACLDKLKEVPSGMGDIPTLRSIELTYCGNSVVISAKKIVDEQKELGNLDLQVNVIAWEKDELLESLENRIRNQQSAMEPSAPLPLKGIVTDESPVKCSLDSKVGKTEIGDCLVEHQVMMSNLKSMNAAEINSEIDLMNVEDSLCVVALHSCTEVFYGALHLTCASGLNSYWRWTEFFGGGLGQAFPTLRSALLGEFWPF</sequence>
<comment type="caution">
    <text evidence="1">The sequence shown here is derived from an EMBL/GenBank/DDBJ whole genome shotgun (WGS) entry which is preliminary data.</text>
</comment>
<dbReference type="PANTHER" id="PTHR15140">
    <property type="entry name" value="TUBULIN-SPECIFIC CHAPERONE E"/>
    <property type="match status" value="1"/>
</dbReference>
<organism evidence="1 2">
    <name type="scientific">Buddleja alternifolia</name>
    <dbReference type="NCBI Taxonomy" id="168488"/>
    <lineage>
        <taxon>Eukaryota</taxon>
        <taxon>Viridiplantae</taxon>
        <taxon>Streptophyta</taxon>
        <taxon>Embryophyta</taxon>
        <taxon>Tracheophyta</taxon>
        <taxon>Spermatophyta</taxon>
        <taxon>Magnoliopsida</taxon>
        <taxon>eudicotyledons</taxon>
        <taxon>Gunneridae</taxon>
        <taxon>Pentapetalae</taxon>
        <taxon>asterids</taxon>
        <taxon>lamiids</taxon>
        <taxon>Lamiales</taxon>
        <taxon>Scrophulariaceae</taxon>
        <taxon>Buddlejeae</taxon>
        <taxon>Buddleja</taxon>
    </lineage>
</organism>
<evidence type="ECO:0000313" key="2">
    <source>
        <dbReference type="Proteomes" id="UP000826271"/>
    </source>
</evidence>
<dbReference type="EMBL" id="WHWC01000144">
    <property type="protein sequence ID" value="KAG8362969.1"/>
    <property type="molecule type" value="Genomic_DNA"/>
</dbReference>
<dbReference type="Proteomes" id="UP000826271">
    <property type="component" value="Unassembled WGS sequence"/>
</dbReference>
<evidence type="ECO:0000313" key="1">
    <source>
        <dbReference type="EMBL" id="KAG8362969.1"/>
    </source>
</evidence>